<evidence type="ECO:0000256" key="9">
    <source>
        <dbReference type="ARBA" id="ARBA00023136"/>
    </source>
</evidence>
<dbReference type="GO" id="GO:0006487">
    <property type="term" value="P:protein N-linked glycosylation"/>
    <property type="evidence" value="ECO:0007669"/>
    <property type="project" value="TreeGrafter"/>
</dbReference>
<dbReference type="UniPathway" id="UPA00378"/>
<evidence type="ECO:0000259" key="14">
    <source>
        <dbReference type="Pfam" id="PF23860"/>
    </source>
</evidence>
<comment type="subcellular location">
    <subcellularLocation>
        <location evidence="2">Endoplasmic reticulum membrane</location>
        <topology evidence="2">Multi-pass membrane protein</topology>
    </subcellularLocation>
</comment>
<feature type="transmembrane region" description="Helical" evidence="12">
    <location>
        <begin position="221"/>
        <end position="240"/>
    </location>
</feature>
<evidence type="ECO:0000256" key="13">
    <source>
        <dbReference type="SAM" id="SignalP"/>
    </source>
</evidence>
<gene>
    <name evidence="16" type="ORF">M404DRAFT_992616</name>
</gene>
<evidence type="ECO:0000256" key="4">
    <source>
        <dbReference type="ARBA" id="ARBA00009038"/>
    </source>
</evidence>
<dbReference type="AlphaFoldDB" id="A0A0C3PYN8"/>
<evidence type="ECO:0000256" key="2">
    <source>
        <dbReference type="ARBA" id="ARBA00004477"/>
    </source>
</evidence>
<evidence type="ECO:0000256" key="12">
    <source>
        <dbReference type="SAM" id="Phobius"/>
    </source>
</evidence>
<evidence type="ECO:0000259" key="15">
    <source>
        <dbReference type="Pfam" id="PF25147"/>
    </source>
</evidence>
<comment type="similarity">
    <text evidence="4">Belongs to the SWP1 family.</text>
</comment>
<feature type="signal peptide" evidence="13">
    <location>
        <begin position="1"/>
        <end position="20"/>
    </location>
</feature>
<protein>
    <recommendedName>
        <fullName evidence="11">Ribophorin II</fullName>
    </recommendedName>
    <alternativeName>
        <fullName evidence="10">Ribophorin-2</fullName>
    </alternativeName>
</protein>
<keyword evidence="6 13" id="KW-0732">Signal</keyword>
<accession>A0A0C3PYN8</accession>
<feature type="domain" description="Ribophorin II third" evidence="14">
    <location>
        <begin position="49"/>
        <end position="115"/>
    </location>
</feature>
<evidence type="ECO:0000256" key="8">
    <source>
        <dbReference type="ARBA" id="ARBA00022989"/>
    </source>
</evidence>
<keyword evidence="7" id="KW-0256">Endoplasmic reticulum</keyword>
<dbReference type="HOGENOM" id="CLU_051361_1_1_1"/>
<comment type="pathway">
    <text evidence="3">Protein modification; protein glycosylation.</text>
</comment>
<reference evidence="16 17" key="1">
    <citation type="submission" date="2014-04" db="EMBL/GenBank/DDBJ databases">
        <authorList>
            <consortium name="DOE Joint Genome Institute"/>
            <person name="Kuo A."/>
            <person name="Kohler A."/>
            <person name="Costa M.D."/>
            <person name="Nagy L.G."/>
            <person name="Floudas D."/>
            <person name="Copeland A."/>
            <person name="Barry K.W."/>
            <person name="Cichocki N."/>
            <person name="Veneault-Fourrey C."/>
            <person name="LaButti K."/>
            <person name="Lindquist E.A."/>
            <person name="Lipzen A."/>
            <person name="Lundell T."/>
            <person name="Morin E."/>
            <person name="Murat C."/>
            <person name="Sun H."/>
            <person name="Tunlid A."/>
            <person name="Henrissat B."/>
            <person name="Grigoriev I.V."/>
            <person name="Hibbett D.S."/>
            <person name="Martin F."/>
            <person name="Nordberg H.P."/>
            <person name="Cantor M.N."/>
            <person name="Hua S.X."/>
        </authorList>
    </citation>
    <scope>NUCLEOTIDE SEQUENCE [LARGE SCALE GENOMIC DNA]</scope>
    <source>
        <strain evidence="16 17">Marx 270</strain>
    </source>
</reference>
<dbReference type="InterPro" id="IPR008814">
    <property type="entry name" value="Swp1"/>
</dbReference>
<name>A0A0C3PYN8_PISTI</name>
<sequence length="277" mass="30699">MVPRIALHFTWLLLAVCVHAGSLLLQNPRFTITSSTAAQLRADTLSLTEKPEPLKLEPSDTLKLTFQITEKSEGKGVQPHQTFLRFYDSVSGEEGIQPVRVTPGGKAKFELNMARPPASLPPTTDHPLEVSLILGSFVHEPTTFDLFDLYVPSSYTPVPHPDEAKFHKLPLIHHTFRPEQKLPPKFVSAIFAALVLSPWLVLLGLWSKIGVRVPHLFSPRIIPFTVLLGAFEALLCWYWVDLKLGQVLLYGGILAIPTIFAGKTALAATGEWRTGKN</sequence>
<dbReference type="InterPro" id="IPR055374">
    <property type="entry name" value="Ribophorin_II_3rd"/>
</dbReference>
<evidence type="ECO:0000313" key="17">
    <source>
        <dbReference type="Proteomes" id="UP000054217"/>
    </source>
</evidence>
<keyword evidence="17" id="KW-1185">Reference proteome</keyword>
<evidence type="ECO:0000256" key="5">
    <source>
        <dbReference type="ARBA" id="ARBA00022692"/>
    </source>
</evidence>
<evidence type="ECO:0000256" key="6">
    <source>
        <dbReference type="ARBA" id="ARBA00022729"/>
    </source>
</evidence>
<evidence type="ECO:0000256" key="3">
    <source>
        <dbReference type="ARBA" id="ARBA00004922"/>
    </source>
</evidence>
<dbReference type="PANTHER" id="PTHR12640:SF0">
    <property type="entry name" value="DOLICHYL-DIPHOSPHOOLIGOSACCHARIDE--PROTEIN GLYCOSYLTRANSFERASE SUBUNIT 2"/>
    <property type="match status" value="1"/>
</dbReference>
<dbReference type="InterPro" id="IPR056790">
    <property type="entry name" value="Ribophorin_II_C"/>
</dbReference>
<dbReference type="Pfam" id="PF25147">
    <property type="entry name" value="Ribophorin_II_C"/>
    <property type="match status" value="1"/>
</dbReference>
<dbReference type="Pfam" id="PF23860">
    <property type="entry name" value="Ribophorin_II_3rd"/>
    <property type="match status" value="1"/>
</dbReference>
<comment type="function">
    <text evidence="1">Subunit of the oligosaccharyl transferase (OST) complex that catalyzes the initial transfer of a defined glycan (Glc(3)Man(9)GlcNAc(2) in eukaryotes) from the lipid carrier dolichol-pyrophosphate to an asparagine residue within an Asn-X-Ser/Thr consensus motif in nascent polypeptide chains, the first step in protein N-glycosylation. N-glycosylation occurs cotranslationally and the complex associates with the Sec61 complex at the channel-forming translocon complex that mediates protein translocation across the endoplasmic reticulum (ER). All subunits are required for a maximal enzyme activity.</text>
</comment>
<organism evidence="16 17">
    <name type="scientific">Pisolithus tinctorius Marx 270</name>
    <dbReference type="NCBI Taxonomy" id="870435"/>
    <lineage>
        <taxon>Eukaryota</taxon>
        <taxon>Fungi</taxon>
        <taxon>Dikarya</taxon>
        <taxon>Basidiomycota</taxon>
        <taxon>Agaricomycotina</taxon>
        <taxon>Agaricomycetes</taxon>
        <taxon>Agaricomycetidae</taxon>
        <taxon>Boletales</taxon>
        <taxon>Sclerodermatineae</taxon>
        <taxon>Pisolithaceae</taxon>
        <taxon>Pisolithus</taxon>
    </lineage>
</organism>
<proteinExistence type="inferred from homology"/>
<dbReference type="GO" id="GO:0008250">
    <property type="term" value="C:oligosaccharyltransferase complex"/>
    <property type="evidence" value="ECO:0007669"/>
    <property type="project" value="InterPro"/>
</dbReference>
<keyword evidence="8 12" id="KW-1133">Transmembrane helix</keyword>
<dbReference type="STRING" id="870435.A0A0C3PYN8"/>
<evidence type="ECO:0000313" key="16">
    <source>
        <dbReference type="EMBL" id="KIO14344.1"/>
    </source>
</evidence>
<evidence type="ECO:0000256" key="1">
    <source>
        <dbReference type="ARBA" id="ARBA00002791"/>
    </source>
</evidence>
<evidence type="ECO:0000256" key="10">
    <source>
        <dbReference type="ARBA" id="ARBA00030078"/>
    </source>
</evidence>
<feature type="transmembrane region" description="Helical" evidence="12">
    <location>
        <begin position="186"/>
        <end position="209"/>
    </location>
</feature>
<dbReference type="PANTHER" id="PTHR12640">
    <property type="entry name" value="RIBOPHORIN II"/>
    <property type="match status" value="1"/>
</dbReference>
<dbReference type="EMBL" id="KN831945">
    <property type="protein sequence ID" value="KIO14344.1"/>
    <property type="molecule type" value="Genomic_DNA"/>
</dbReference>
<evidence type="ECO:0000256" key="7">
    <source>
        <dbReference type="ARBA" id="ARBA00022824"/>
    </source>
</evidence>
<feature type="domain" description="Ribophorin II C-terminal" evidence="15">
    <location>
        <begin position="176"/>
        <end position="273"/>
    </location>
</feature>
<evidence type="ECO:0000256" key="11">
    <source>
        <dbReference type="ARBA" id="ARBA00032139"/>
    </source>
</evidence>
<keyword evidence="9 12" id="KW-0472">Membrane</keyword>
<reference evidence="17" key="2">
    <citation type="submission" date="2015-01" db="EMBL/GenBank/DDBJ databases">
        <title>Evolutionary Origins and Diversification of the Mycorrhizal Mutualists.</title>
        <authorList>
            <consortium name="DOE Joint Genome Institute"/>
            <consortium name="Mycorrhizal Genomics Consortium"/>
            <person name="Kohler A."/>
            <person name="Kuo A."/>
            <person name="Nagy L.G."/>
            <person name="Floudas D."/>
            <person name="Copeland A."/>
            <person name="Barry K.W."/>
            <person name="Cichocki N."/>
            <person name="Veneault-Fourrey C."/>
            <person name="LaButti K."/>
            <person name="Lindquist E.A."/>
            <person name="Lipzen A."/>
            <person name="Lundell T."/>
            <person name="Morin E."/>
            <person name="Murat C."/>
            <person name="Riley R."/>
            <person name="Ohm R."/>
            <person name="Sun H."/>
            <person name="Tunlid A."/>
            <person name="Henrissat B."/>
            <person name="Grigoriev I.V."/>
            <person name="Hibbett D.S."/>
            <person name="Martin F."/>
        </authorList>
    </citation>
    <scope>NUCLEOTIDE SEQUENCE [LARGE SCALE GENOMIC DNA]</scope>
    <source>
        <strain evidence="17">Marx 270</strain>
    </source>
</reference>
<feature type="chain" id="PRO_5044221478" description="Ribophorin II" evidence="13">
    <location>
        <begin position="21"/>
        <end position="277"/>
    </location>
</feature>
<feature type="transmembrane region" description="Helical" evidence="12">
    <location>
        <begin position="246"/>
        <end position="266"/>
    </location>
</feature>
<dbReference type="Proteomes" id="UP000054217">
    <property type="component" value="Unassembled WGS sequence"/>
</dbReference>
<keyword evidence="5 12" id="KW-0812">Transmembrane</keyword>
<dbReference type="OrthoDB" id="432292at2759"/>
<dbReference type="InParanoid" id="A0A0C3PYN8"/>